<accession>A0A7D9E1R1</accession>
<dbReference type="AlphaFoldDB" id="A0A7D9E1R1"/>
<feature type="region of interest" description="Disordered" evidence="1">
    <location>
        <begin position="467"/>
        <end position="487"/>
    </location>
</feature>
<protein>
    <submittedName>
        <fullName evidence="4">Uncharacterized protein</fullName>
    </submittedName>
</protein>
<feature type="region of interest" description="Disordered" evidence="1">
    <location>
        <begin position="260"/>
        <end position="403"/>
    </location>
</feature>
<feature type="compositionally biased region" description="Basic residues" evidence="1">
    <location>
        <begin position="322"/>
        <end position="351"/>
    </location>
</feature>
<keyword evidence="2" id="KW-0472">Membrane</keyword>
<keyword evidence="2" id="KW-1133">Transmembrane helix</keyword>
<reference evidence="4" key="1">
    <citation type="submission" date="2020-04" db="EMBL/GenBank/DDBJ databases">
        <authorList>
            <person name="Alioto T."/>
            <person name="Alioto T."/>
            <person name="Gomez Garrido J."/>
        </authorList>
    </citation>
    <scope>NUCLEOTIDE SEQUENCE</scope>
    <source>
        <strain evidence="4">A484AB</strain>
    </source>
</reference>
<feature type="compositionally biased region" description="Low complexity" evidence="1">
    <location>
        <begin position="352"/>
        <end position="361"/>
    </location>
</feature>
<feature type="compositionally biased region" description="Low complexity" evidence="1">
    <location>
        <begin position="372"/>
        <end position="386"/>
    </location>
</feature>
<feature type="compositionally biased region" description="Basic residues" evidence="1">
    <location>
        <begin position="290"/>
        <end position="309"/>
    </location>
</feature>
<evidence type="ECO:0000313" key="5">
    <source>
        <dbReference type="Proteomes" id="UP001152795"/>
    </source>
</evidence>
<proteinExistence type="predicted"/>
<dbReference type="Proteomes" id="UP001152795">
    <property type="component" value="Unassembled WGS sequence"/>
</dbReference>
<gene>
    <name evidence="4" type="ORF">PACLA_8A028673</name>
</gene>
<feature type="region of interest" description="Disordered" evidence="1">
    <location>
        <begin position="554"/>
        <end position="573"/>
    </location>
</feature>
<evidence type="ECO:0000256" key="1">
    <source>
        <dbReference type="SAM" id="MobiDB-lite"/>
    </source>
</evidence>
<evidence type="ECO:0000313" key="4">
    <source>
        <dbReference type="EMBL" id="CAB3997866.1"/>
    </source>
</evidence>
<feature type="compositionally biased region" description="Low complexity" evidence="1">
    <location>
        <begin position="310"/>
        <end position="321"/>
    </location>
</feature>
<sequence length="800" mass="89960">MGFANGKGIFRYSLFSLVLCLWLCGNNGIDDFEIFRSKHDIFTNLKCKDESGLKCNDEQCNLYNANCVGESNCKYCICSRENKTTFISITTEDDTSNGVCNSGDEDILPGCYRFSDGSFVAYLELGETGPKQTKINISSPSFTKNGKCQIQKTFEFFQNGEEWKTHTGTPFLLKEIRTNTIELEINSAEDFDFWNGSLLKVTIACEGNRGMTGNEERCALFKVETLPRYDEIVIPVARVAIRKDNDNKLMNFEIWGFGKNLASKGRDNTRAAGVGRRSRSTTRPPTTRSTTRRSTTRSTTRRSTTRRPITRSTTRPHTTRSTTRRSTTRRPTTRRPTTRSTTRRPTTRRSTTRPPTIRSTTQPRGPTRAVRTTLTSQSPTPTISTTENSQESQKDKTSKSAGKNSIATAVTVTLLLVALALALGYLVYHRRRKRAQVPQNNYNDLGVINHSKDIYEDPDRRYETLKEDRNEASLNQPGISSDTYSYPDSNIFPNPTSSEQEYTYAKDTDFHKSSGSTQATSEKPISNGVVHQTLEQPGQPTVDDFYNYPDNTNTAKPSVSSYHLPRGNPNTKVATQYPANRAVYHTYTLEQPEKPSDDDFYHYPDNTNITKTPSPELEYSYAKDTDFPRGNPDTMVATRDPANRAVHHTLKHESPTTDVYKSSSTKIPTDLEYTYAKDTEIPKSFVNAPAAGDALYHTPEQEEPAPTEPAEYSYVKNSDMPSIQLRTKQTTNGHSPVPDNSGLRHTLQEPNPPQAPVYPTLEGRADVGNYKQVTDERPNFSDHTYIDVIEDSNKTDLPKC</sequence>
<comment type="caution">
    <text evidence="4">The sequence shown here is derived from an EMBL/GenBank/DDBJ whole genome shotgun (WGS) entry which is preliminary data.</text>
</comment>
<feature type="signal peptide" evidence="3">
    <location>
        <begin position="1"/>
        <end position="28"/>
    </location>
</feature>
<name>A0A7D9E1R1_PARCT</name>
<evidence type="ECO:0000256" key="3">
    <source>
        <dbReference type="SAM" id="SignalP"/>
    </source>
</evidence>
<evidence type="ECO:0000256" key="2">
    <source>
        <dbReference type="SAM" id="Phobius"/>
    </source>
</evidence>
<feature type="compositionally biased region" description="Polar residues" evidence="1">
    <location>
        <begin position="472"/>
        <end position="487"/>
    </location>
</feature>
<dbReference type="EMBL" id="CACRXK020003211">
    <property type="protein sequence ID" value="CAB3997866.1"/>
    <property type="molecule type" value="Genomic_DNA"/>
</dbReference>
<feature type="region of interest" description="Disordered" evidence="1">
    <location>
        <begin position="728"/>
        <end position="785"/>
    </location>
</feature>
<keyword evidence="2" id="KW-0812">Transmembrane</keyword>
<dbReference type="OrthoDB" id="10575415at2759"/>
<feature type="chain" id="PRO_5043433889" evidence="3">
    <location>
        <begin position="29"/>
        <end position="800"/>
    </location>
</feature>
<organism evidence="4 5">
    <name type="scientific">Paramuricea clavata</name>
    <name type="common">Red gorgonian</name>
    <name type="synonym">Violescent sea-whip</name>
    <dbReference type="NCBI Taxonomy" id="317549"/>
    <lineage>
        <taxon>Eukaryota</taxon>
        <taxon>Metazoa</taxon>
        <taxon>Cnidaria</taxon>
        <taxon>Anthozoa</taxon>
        <taxon>Octocorallia</taxon>
        <taxon>Malacalcyonacea</taxon>
        <taxon>Plexauridae</taxon>
        <taxon>Paramuricea</taxon>
    </lineage>
</organism>
<feature type="transmembrane region" description="Helical" evidence="2">
    <location>
        <begin position="406"/>
        <end position="428"/>
    </location>
</feature>
<keyword evidence="3" id="KW-0732">Signal</keyword>
<keyword evidence="5" id="KW-1185">Reference proteome</keyword>